<evidence type="ECO:0000313" key="5">
    <source>
        <dbReference type="Proteomes" id="UP000183816"/>
    </source>
</evidence>
<proteinExistence type="predicted"/>
<dbReference type="EMBL" id="FNJK01000002">
    <property type="protein sequence ID" value="SDO79625.1"/>
    <property type="molecule type" value="Genomic_DNA"/>
</dbReference>
<evidence type="ECO:0000256" key="1">
    <source>
        <dbReference type="ARBA" id="ARBA00022679"/>
    </source>
</evidence>
<evidence type="ECO:0000259" key="3">
    <source>
        <dbReference type="Pfam" id="PF26337"/>
    </source>
</evidence>
<dbReference type="InterPro" id="IPR058591">
    <property type="entry name" value="Gtf3_N"/>
</dbReference>
<dbReference type="OrthoDB" id="9790931at2"/>
<dbReference type="InterPro" id="IPR058592">
    <property type="entry name" value="Gtf3_C"/>
</dbReference>
<dbReference type="RefSeq" id="WP_074482099.1">
    <property type="nucleotide sequence ID" value="NZ_FNJK01000002.1"/>
</dbReference>
<dbReference type="PIRSF" id="PIRSF007023">
    <property type="entry name" value="UDP-Galf_transf"/>
    <property type="match status" value="1"/>
</dbReference>
<evidence type="ECO:0008006" key="6">
    <source>
        <dbReference type="Google" id="ProtNLM"/>
    </source>
</evidence>
<gene>
    <name evidence="4" type="ORF">SAMN05216347_102339</name>
</gene>
<protein>
    <recommendedName>
        <fullName evidence="6">Galactofuranosyltransferase</fullName>
    </recommendedName>
</protein>
<organism evidence="4 5">
    <name type="scientific">Streptococcus equinus</name>
    <name type="common">Streptococcus bovis</name>
    <dbReference type="NCBI Taxonomy" id="1335"/>
    <lineage>
        <taxon>Bacteria</taxon>
        <taxon>Bacillati</taxon>
        <taxon>Bacillota</taxon>
        <taxon>Bacilli</taxon>
        <taxon>Lactobacillales</taxon>
        <taxon>Streptococcaceae</taxon>
        <taxon>Streptococcus</taxon>
    </lineage>
</organism>
<dbReference type="Pfam" id="PF26334">
    <property type="entry name" value="Gtf3_N"/>
    <property type="match status" value="1"/>
</dbReference>
<name>A0A1H0MH24_STREI</name>
<accession>A0A1H0MH24</accession>
<feature type="domain" description="Glucosyltransferase 3-like C-terminal" evidence="3">
    <location>
        <begin position="191"/>
        <end position="351"/>
    </location>
</feature>
<reference evidence="4 5" key="1">
    <citation type="submission" date="2016-10" db="EMBL/GenBank/DDBJ databases">
        <authorList>
            <person name="de Groot N.N."/>
        </authorList>
    </citation>
    <scope>NUCLEOTIDE SEQUENCE [LARGE SCALE GENOMIC DNA]</scope>
    <source>
        <strain evidence="4 5">Sb04</strain>
    </source>
</reference>
<dbReference type="Gene3D" id="3.40.50.2000">
    <property type="entry name" value="Glycogen Phosphorylase B"/>
    <property type="match status" value="2"/>
</dbReference>
<evidence type="ECO:0000259" key="2">
    <source>
        <dbReference type="Pfam" id="PF26334"/>
    </source>
</evidence>
<dbReference type="AlphaFoldDB" id="A0A1H0MH24"/>
<dbReference type="Proteomes" id="UP000183816">
    <property type="component" value="Unassembled WGS sequence"/>
</dbReference>
<feature type="domain" description="Glucosyltransferase 3-like N-terminal" evidence="2">
    <location>
        <begin position="3"/>
        <end position="170"/>
    </location>
</feature>
<sequence length="354" mass="40064">MKYYIAERKPIAKNMKNAANKARADVEKILEGTGYQKIDITIPYKGKQNAFASIKESYRNVKIWEKKLDSLSAGDEVVIQFPVLSKNVFLSRLLKKLNRKNIKIVILIHDLESLRYINKTNLSLGRKIRLRVEEKPILSQASGIIVHNDKMGQYLIDSGYDSKKISSLEIFDYLHDESFTISPKTKTNELIIAGNLDANKIGYLKIINQVKGVHLQLFGANYTAPEHSDNITYNGSFLPEDLPENLHGSFGLIWDGDSINSCTGVYGDYLKYNNPHKTSLYLSTGFPVIVWNHAAMADFVLKEKVGFVVTSLNDIANVIANLSEEEYKEMLANVARVSERLRQGYYLKKSLGTF</sequence>
<keyword evidence="1" id="KW-0808">Transferase</keyword>
<dbReference type="Pfam" id="PF26337">
    <property type="entry name" value="Gtf3_C"/>
    <property type="match status" value="1"/>
</dbReference>
<evidence type="ECO:0000313" key="4">
    <source>
        <dbReference type="EMBL" id="SDO79625.1"/>
    </source>
</evidence>